<feature type="region of interest" description="Disordered" evidence="13">
    <location>
        <begin position="33"/>
        <end position="52"/>
    </location>
</feature>
<keyword evidence="3 12" id="KW-0813">Transport</keyword>
<evidence type="ECO:0000256" key="6">
    <source>
        <dbReference type="ARBA" id="ARBA00022927"/>
    </source>
</evidence>
<dbReference type="Pfam" id="PF08566">
    <property type="entry name" value="Pam17"/>
    <property type="match status" value="1"/>
</dbReference>
<comment type="subcellular location">
    <subcellularLocation>
        <location evidence="1 12">Mitochondrion inner membrane</location>
        <topology evidence="1 12">Multi-pass membrane protein</topology>
    </subcellularLocation>
</comment>
<evidence type="ECO:0000256" key="12">
    <source>
        <dbReference type="RuleBase" id="RU367146"/>
    </source>
</evidence>
<evidence type="ECO:0000313" key="14">
    <source>
        <dbReference type="EMBL" id="KAF2456686.1"/>
    </source>
</evidence>
<feature type="compositionally biased region" description="Low complexity" evidence="13">
    <location>
        <begin position="33"/>
        <end position="45"/>
    </location>
</feature>
<feature type="region of interest" description="Disordered" evidence="13">
    <location>
        <begin position="95"/>
        <end position="126"/>
    </location>
</feature>
<evidence type="ECO:0000313" key="15">
    <source>
        <dbReference type="Proteomes" id="UP000799766"/>
    </source>
</evidence>
<reference evidence="14" key="1">
    <citation type="journal article" date="2020" name="Stud. Mycol.">
        <title>101 Dothideomycetes genomes: a test case for predicting lifestyles and emergence of pathogens.</title>
        <authorList>
            <person name="Haridas S."/>
            <person name="Albert R."/>
            <person name="Binder M."/>
            <person name="Bloem J."/>
            <person name="Labutti K."/>
            <person name="Salamov A."/>
            <person name="Andreopoulos B."/>
            <person name="Baker S."/>
            <person name="Barry K."/>
            <person name="Bills G."/>
            <person name="Bluhm B."/>
            <person name="Cannon C."/>
            <person name="Castanera R."/>
            <person name="Culley D."/>
            <person name="Daum C."/>
            <person name="Ezra D."/>
            <person name="Gonzalez J."/>
            <person name="Henrissat B."/>
            <person name="Kuo A."/>
            <person name="Liang C."/>
            <person name="Lipzen A."/>
            <person name="Lutzoni F."/>
            <person name="Magnuson J."/>
            <person name="Mondo S."/>
            <person name="Nolan M."/>
            <person name="Ohm R."/>
            <person name="Pangilinan J."/>
            <person name="Park H.-J."/>
            <person name="Ramirez L."/>
            <person name="Alfaro M."/>
            <person name="Sun H."/>
            <person name="Tritt A."/>
            <person name="Yoshinaga Y."/>
            <person name="Zwiers L.-H."/>
            <person name="Turgeon B."/>
            <person name="Goodwin S."/>
            <person name="Spatafora J."/>
            <person name="Crous P."/>
            <person name="Grigoriev I."/>
        </authorList>
    </citation>
    <scope>NUCLEOTIDE SEQUENCE</scope>
    <source>
        <strain evidence="14">ATCC 16933</strain>
    </source>
</reference>
<keyword evidence="5 12" id="KW-0999">Mitochondrion inner membrane</keyword>
<evidence type="ECO:0000256" key="5">
    <source>
        <dbReference type="ARBA" id="ARBA00022792"/>
    </source>
</evidence>
<evidence type="ECO:0000256" key="7">
    <source>
        <dbReference type="ARBA" id="ARBA00022946"/>
    </source>
</evidence>
<keyword evidence="7" id="KW-0809">Transit peptide</keyword>
<evidence type="ECO:0000256" key="9">
    <source>
        <dbReference type="ARBA" id="ARBA00023010"/>
    </source>
</evidence>
<dbReference type="PANTHER" id="PTHR28021">
    <property type="entry name" value="PRESEQUENCE TRANSLOCATED-ASSOCIATED MOTOR SUBUNIT PAM17, MITOCHONDRIAL"/>
    <property type="match status" value="1"/>
</dbReference>
<keyword evidence="15" id="KW-1185">Reference proteome</keyword>
<dbReference type="GO" id="GO:0030150">
    <property type="term" value="P:protein import into mitochondrial matrix"/>
    <property type="evidence" value="ECO:0007669"/>
    <property type="project" value="UniProtKB-UniRule"/>
</dbReference>
<evidence type="ECO:0000256" key="13">
    <source>
        <dbReference type="SAM" id="MobiDB-lite"/>
    </source>
</evidence>
<evidence type="ECO:0000256" key="10">
    <source>
        <dbReference type="ARBA" id="ARBA00023128"/>
    </source>
</evidence>
<feature type="transmembrane region" description="Helical" evidence="12">
    <location>
        <begin position="148"/>
        <end position="169"/>
    </location>
</feature>
<evidence type="ECO:0000256" key="1">
    <source>
        <dbReference type="ARBA" id="ARBA00004448"/>
    </source>
</evidence>
<keyword evidence="8 12" id="KW-1133">Transmembrane helix</keyword>
<sequence length="283" mass="29167">MPAAAAATAVALPLRPPAASSLARRWLPAPAAAAAVSPSPKLSPSRPLPPARLHHAFSAAPRSPMAPRPAAAAAAVPRPASCLFAAAAAGAARTPARGASARGPGARAASTTTTTTGGAARSSAASSAAEPALPWNRFLALRRTRRRISLAASVVAAAGGTGLGMTAMLDREWDAAGAQALGLDPFVVLGLGAVAFAAGGWLAGPAFGNALFNLRFRALKAQIADKERAFYARIKKYRADPSASSPQNPVPDYYGEKIGSVMEYRRWLKDQRAFRLKRGQDML</sequence>
<comment type="subunit">
    <text evidence="12">Component of the PAM complex.</text>
</comment>
<evidence type="ECO:0000256" key="3">
    <source>
        <dbReference type="ARBA" id="ARBA00022448"/>
    </source>
</evidence>
<proteinExistence type="inferred from homology"/>
<dbReference type="AlphaFoldDB" id="A0A6A6NY56"/>
<dbReference type="PANTHER" id="PTHR28021:SF1">
    <property type="entry name" value="PRESEQUENCE TRANSLOCATED-ASSOCIATED MOTOR SUBUNIT PAM17, MITOCHONDRIAL"/>
    <property type="match status" value="1"/>
</dbReference>
<comment type="function">
    <text evidence="12">Component of the PAM complex, a complex required for the translocation of transit peptide-containing proteins from the inner membrane into the mitochondrial matrix in an ATP-dependent manner.</text>
</comment>
<dbReference type="GO" id="GO:0001405">
    <property type="term" value="C:PAM complex, Tim23 associated import motor"/>
    <property type="evidence" value="ECO:0007669"/>
    <property type="project" value="UniProtKB-UniRule"/>
</dbReference>
<accession>A0A6A6NY56</accession>
<evidence type="ECO:0000256" key="11">
    <source>
        <dbReference type="ARBA" id="ARBA00023136"/>
    </source>
</evidence>
<protein>
    <recommendedName>
        <fullName evidence="12">Presequence translocated-associated motor subunit PAM17</fullName>
    </recommendedName>
</protein>
<evidence type="ECO:0000256" key="8">
    <source>
        <dbReference type="ARBA" id="ARBA00022989"/>
    </source>
</evidence>
<dbReference type="EMBL" id="MU001682">
    <property type="protein sequence ID" value="KAF2456686.1"/>
    <property type="molecule type" value="Genomic_DNA"/>
</dbReference>
<dbReference type="OrthoDB" id="5970083at2759"/>
<name>A0A6A6NY56_9PEZI</name>
<keyword evidence="4 12" id="KW-0812">Transmembrane</keyword>
<comment type="similarity">
    <text evidence="2 12">Belongs to the PAM17 family.</text>
</comment>
<evidence type="ECO:0000256" key="2">
    <source>
        <dbReference type="ARBA" id="ARBA00006837"/>
    </source>
</evidence>
<keyword evidence="6 12" id="KW-0653">Protein transport</keyword>
<dbReference type="InterPro" id="IPR013875">
    <property type="entry name" value="Pam17"/>
</dbReference>
<dbReference type="Proteomes" id="UP000799766">
    <property type="component" value="Unassembled WGS sequence"/>
</dbReference>
<keyword evidence="10 12" id="KW-0496">Mitochondrion</keyword>
<gene>
    <name evidence="14" type="ORF">BDY21DRAFT_421934</name>
</gene>
<keyword evidence="11 12" id="KW-0472">Membrane</keyword>
<keyword evidence="9 12" id="KW-0811">Translocation</keyword>
<evidence type="ECO:0000256" key="4">
    <source>
        <dbReference type="ARBA" id="ARBA00022692"/>
    </source>
</evidence>
<feature type="transmembrane region" description="Helical" evidence="12">
    <location>
        <begin position="189"/>
        <end position="212"/>
    </location>
</feature>
<organism evidence="14 15">
    <name type="scientific">Lineolata rhizophorae</name>
    <dbReference type="NCBI Taxonomy" id="578093"/>
    <lineage>
        <taxon>Eukaryota</taxon>
        <taxon>Fungi</taxon>
        <taxon>Dikarya</taxon>
        <taxon>Ascomycota</taxon>
        <taxon>Pezizomycotina</taxon>
        <taxon>Dothideomycetes</taxon>
        <taxon>Dothideomycetes incertae sedis</taxon>
        <taxon>Lineolatales</taxon>
        <taxon>Lineolataceae</taxon>
        <taxon>Lineolata</taxon>
    </lineage>
</organism>